<keyword evidence="4" id="KW-0206">Cytoskeleton</keyword>
<proteinExistence type="inferred from homology"/>
<dbReference type="Proteomes" id="UP000192578">
    <property type="component" value="Unassembled WGS sequence"/>
</dbReference>
<dbReference type="Gene3D" id="1.20.5.520">
    <property type="entry name" value="Single helix bin"/>
    <property type="match status" value="5"/>
</dbReference>
<evidence type="ECO:0000256" key="2">
    <source>
        <dbReference type="ARBA" id="ARBA00009511"/>
    </source>
</evidence>
<name>A0A9X6RK06_HYPEX</name>
<dbReference type="GO" id="GO:0005856">
    <property type="term" value="C:cytoskeleton"/>
    <property type="evidence" value="ECO:0007669"/>
    <property type="project" value="UniProtKB-SubCell"/>
</dbReference>
<evidence type="ECO:0000256" key="3">
    <source>
        <dbReference type="ARBA" id="ARBA00022490"/>
    </source>
</evidence>
<evidence type="ECO:0008006" key="7">
    <source>
        <dbReference type="Google" id="ProtNLM"/>
    </source>
</evidence>
<comment type="caution">
    <text evidence="5">The sequence shown here is derived from an EMBL/GenBank/DDBJ whole genome shotgun (WGS) entry which is preliminary data.</text>
</comment>
<dbReference type="PANTHER" id="PTHR20940:SF1">
    <property type="entry name" value="CIBOULOT, ISOFORM A"/>
    <property type="match status" value="1"/>
</dbReference>
<dbReference type="PANTHER" id="PTHR20940">
    <property type="entry name" value="TETRA THYMOSIN"/>
    <property type="match status" value="1"/>
</dbReference>
<evidence type="ECO:0000313" key="5">
    <source>
        <dbReference type="EMBL" id="OWA50286.1"/>
    </source>
</evidence>
<dbReference type="OrthoDB" id="2151618at2759"/>
<dbReference type="GO" id="GO:0007015">
    <property type="term" value="P:actin filament organization"/>
    <property type="evidence" value="ECO:0007669"/>
    <property type="project" value="InterPro"/>
</dbReference>
<dbReference type="AlphaFoldDB" id="A0A9X6RK06"/>
<protein>
    <recommendedName>
        <fullName evidence="7">Thymosin beta</fullName>
    </recommendedName>
</protein>
<evidence type="ECO:0000313" key="6">
    <source>
        <dbReference type="Proteomes" id="UP000192578"/>
    </source>
</evidence>
<dbReference type="Pfam" id="PF01290">
    <property type="entry name" value="Thymosin"/>
    <property type="match status" value="2"/>
</dbReference>
<dbReference type="InterPro" id="IPR038386">
    <property type="entry name" value="Beta-thymosin_sf"/>
</dbReference>
<dbReference type="SMART" id="SM00152">
    <property type="entry name" value="THY"/>
    <property type="match status" value="4"/>
</dbReference>
<accession>A0A9X6RK06</accession>
<keyword evidence="6" id="KW-1185">Reference proteome</keyword>
<reference evidence="6" key="1">
    <citation type="submission" date="2017-01" db="EMBL/GenBank/DDBJ databases">
        <title>Comparative genomics of anhydrobiosis in the tardigrade Hypsibius dujardini.</title>
        <authorList>
            <person name="Yoshida Y."/>
            <person name="Koutsovoulos G."/>
            <person name="Laetsch D."/>
            <person name="Stevens L."/>
            <person name="Kumar S."/>
            <person name="Horikawa D."/>
            <person name="Ishino K."/>
            <person name="Komine S."/>
            <person name="Tomita M."/>
            <person name="Blaxter M."/>
            <person name="Arakawa K."/>
        </authorList>
    </citation>
    <scope>NUCLEOTIDE SEQUENCE [LARGE SCALE GENOMIC DNA]</scope>
    <source>
        <strain evidence="6">Z151</strain>
    </source>
</reference>
<comment type="subcellular location">
    <subcellularLocation>
        <location evidence="1">Cytoplasm</location>
        <location evidence="1">Cytoskeleton</location>
    </subcellularLocation>
</comment>
<evidence type="ECO:0000256" key="4">
    <source>
        <dbReference type="ARBA" id="ARBA00023212"/>
    </source>
</evidence>
<comment type="similarity">
    <text evidence="2">Belongs to the thymosin beta family.</text>
</comment>
<dbReference type="InterPro" id="IPR001152">
    <property type="entry name" value="Beta-thymosin"/>
</dbReference>
<sequence>MSTPVASEVLKGEINKVSLKHNQDTVVKGVLPTKEDIQSERQVHDVLRSVESFQKDALAHTATDEKTVLPSADDLKTERVHHSLIQGIESFDKGKLENVETKEPRLPNAIDIEVERHANMPSPKLDEVPRVGPDFKKELEEVKLHPTLTNVKVRLPSESDLKDERSHHDFISGIAGFDKKQLTHQELTQSGTLPSADDLKTERKIHDVIEGVEHFDKKSLHHATPTEKIILPTAADIKAEREGLQ</sequence>
<gene>
    <name evidence="5" type="ORF">BV898_14808</name>
</gene>
<evidence type="ECO:0000256" key="1">
    <source>
        <dbReference type="ARBA" id="ARBA00004245"/>
    </source>
</evidence>
<organism evidence="5 6">
    <name type="scientific">Hypsibius exemplaris</name>
    <name type="common">Freshwater tardigrade</name>
    <dbReference type="NCBI Taxonomy" id="2072580"/>
    <lineage>
        <taxon>Eukaryota</taxon>
        <taxon>Metazoa</taxon>
        <taxon>Ecdysozoa</taxon>
        <taxon>Tardigrada</taxon>
        <taxon>Eutardigrada</taxon>
        <taxon>Parachela</taxon>
        <taxon>Hypsibioidea</taxon>
        <taxon>Hypsibiidae</taxon>
        <taxon>Hypsibius</taxon>
    </lineage>
</organism>
<dbReference type="GO" id="GO:0003785">
    <property type="term" value="F:actin monomer binding"/>
    <property type="evidence" value="ECO:0007669"/>
    <property type="project" value="InterPro"/>
</dbReference>
<keyword evidence="3" id="KW-0963">Cytoplasm</keyword>
<dbReference type="GO" id="GO:0005829">
    <property type="term" value="C:cytosol"/>
    <property type="evidence" value="ECO:0007669"/>
    <property type="project" value="TreeGrafter"/>
</dbReference>
<dbReference type="EMBL" id="MTYJ01000187">
    <property type="protein sequence ID" value="OWA50286.1"/>
    <property type="molecule type" value="Genomic_DNA"/>
</dbReference>